<dbReference type="InterPro" id="IPR015797">
    <property type="entry name" value="NUDIX_hydrolase-like_dom_sf"/>
</dbReference>
<evidence type="ECO:0000313" key="3">
    <source>
        <dbReference type="EMBL" id="HIS97496.1"/>
    </source>
</evidence>
<name>A0A9D1K924_9FIRM</name>
<reference evidence="3" key="2">
    <citation type="journal article" date="2021" name="PeerJ">
        <title>Extensive microbial diversity within the chicken gut microbiome revealed by metagenomics and culture.</title>
        <authorList>
            <person name="Gilroy R."/>
            <person name="Ravi A."/>
            <person name="Getino M."/>
            <person name="Pursley I."/>
            <person name="Horton D.L."/>
            <person name="Alikhan N.F."/>
            <person name="Baker D."/>
            <person name="Gharbi K."/>
            <person name="Hall N."/>
            <person name="Watson M."/>
            <person name="Adriaenssens E.M."/>
            <person name="Foster-Nyarko E."/>
            <person name="Jarju S."/>
            <person name="Secka A."/>
            <person name="Antonio M."/>
            <person name="Oren A."/>
            <person name="Chaudhuri R.R."/>
            <person name="La Ragione R."/>
            <person name="Hildebrand F."/>
            <person name="Pallen M.J."/>
        </authorList>
    </citation>
    <scope>NUCLEOTIDE SEQUENCE</scope>
    <source>
        <strain evidence="3">ChiHecec3B27-6122</strain>
    </source>
</reference>
<dbReference type="EMBL" id="DVJS01000145">
    <property type="protein sequence ID" value="HIS97496.1"/>
    <property type="molecule type" value="Genomic_DNA"/>
</dbReference>
<organism evidence="3 4">
    <name type="scientific">Candidatus Scatomorpha pullistercoris</name>
    <dbReference type="NCBI Taxonomy" id="2840929"/>
    <lineage>
        <taxon>Bacteria</taxon>
        <taxon>Bacillati</taxon>
        <taxon>Bacillota</taxon>
        <taxon>Clostridia</taxon>
        <taxon>Eubacteriales</taxon>
        <taxon>Candidatus Scatomorpha</taxon>
    </lineage>
</organism>
<dbReference type="PANTHER" id="PTHR10885:SF0">
    <property type="entry name" value="ISOPENTENYL-DIPHOSPHATE DELTA-ISOMERASE"/>
    <property type="match status" value="1"/>
</dbReference>
<evidence type="ECO:0000259" key="2">
    <source>
        <dbReference type="PROSITE" id="PS51462"/>
    </source>
</evidence>
<dbReference type="InterPro" id="IPR020084">
    <property type="entry name" value="NUDIX_hydrolase_CS"/>
</dbReference>
<evidence type="ECO:0000256" key="1">
    <source>
        <dbReference type="ARBA" id="ARBA00022801"/>
    </source>
</evidence>
<reference evidence="3" key="1">
    <citation type="submission" date="2020-10" db="EMBL/GenBank/DDBJ databases">
        <authorList>
            <person name="Gilroy R."/>
        </authorList>
    </citation>
    <scope>NUCLEOTIDE SEQUENCE</scope>
    <source>
        <strain evidence="3">ChiHecec3B27-6122</strain>
    </source>
</reference>
<dbReference type="PROSITE" id="PS00893">
    <property type="entry name" value="NUDIX_BOX"/>
    <property type="match status" value="1"/>
</dbReference>
<proteinExistence type="predicted"/>
<accession>A0A9D1K924</accession>
<dbReference type="SUPFAM" id="SSF55811">
    <property type="entry name" value="Nudix"/>
    <property type="match status" value="1"/>
</dbReference>
<dbReference type="CDD" id="cd04693">
    <property type="entry name" value="NUDIX_Hydrolase"/>
    <property type="match status" value="1"/>
</dbReference>
<sequence length="179" mass="20245">MSQELWDVYSYDRGLTGRVTHRGDGLRPGEYHLVVHICVFDSRGRLLIQRRSDEKRSWGGLWDLSAGGCALAGESSHEAASRELHEELGLAADFTGVRPVLTINFETGFDDIYEIERELEPSELHFQAEEVTGASWATLDEVCGLLESDEFVPYSPQFVRLLFDIHRHGAGLRRKEPDI</sequence>
<gene>
    <name evidence="3" type="ORF">IAD42_05920</name>
</gene>
<dbReference type="PANTHER" id="PTHR10885">
    <property type="entry name" value="ISOPENTENYL-DIPHOSPHATE DELTA-ISOMERASE"/>
    <property type="match status" value="1"/>
</dbReference>
<evidence type="ECO:0000313" key="4">
    <source>
        <dbReference type="Proteomes" id="UP000886876"/>
    </source>
</evidence>
<dbReference type="Pfam" id="PF00293">
    <property type="entry name" value="NUDIX"/>
    <property type="match status" value="1"/>
</dbReference>
<dbReference type="AlphaFoldDB" id="A0A9D1K924"/>
<keyword evidence="1" id="KW-0378">Hydrolase</keyword>
<dbReference type="Proteomes" id="UP000886876">
    <property type="component" value="Unassembled WGS sequence"/>
</dbReference>
<dbReference type="Gene3D" id="3.90.79.10">
    <property type="entry name" value="Nucleoside Triphosphate Pyrophosphohydrolase"/>
    <property type="match status" value="1"/>
</dbReference>
<dbReference type="InterPro" id="IPR000086">
    <property type="entry name" value="NUDIX_hydrolase_dom"/>
</dbReference>
<dbReference type="PROSITE" id="PS51462">
    <property type="entry name" value="NUDIX"/>
    <property type="match status" value="1"/>
</dbReference>
<dbReference type="GO" id="GO:0016787">
    <property type="term" value="F:hydrolase activity"/>
    <property type="evidence" value="ECO:0007669"/>
    <property type="project" value="UniProtKB-KW"/>
</dbReference>
<comment type="caution">
    <text evidence="3">The sequence shown here is derived from an EMBL/GenBank/DDBJ whole genome shotgun (WGS) entry which is preliminary data.</text>
</comment>
<protein>
    <submittedName>
        <fullName evidence="3">NUDIX domain-containing protein</fullName>
    </submittedName>
</protein>
<feature type="domain" description="Nudix hydrolase" evidence="2">
    <location>
        <begin position="30"/>
        <end position="159"/>
    </location>
</feature>